<dbReference type="PANTHER" id="PTHR44757">
    <property type="entry name" value="DIGUANYLATE CYCLASE DGCP"/>
    <property type="match status" value="1"/>
</dbReference>
<dbReference type="CDD" id="cd01948">
    <property type="entry name" value="EAL"/>
    <property type="match status" value="1"/>
</dbReference>
<evidence type="ECO:0000313" key="5">
    <source>
        <dbReference type="EMBL" id="CEE00634.1"/>
    </source>
</evidence>
<dbReference type="CDD" id="cd00130">
    <property type="entry name" value="PAS"/>
    <property type="match status" value="1"/>
</dbReference>
<dbReference type="SMART" id="SM00052">
    <property type="entry name" value="EAL"/>
    <property type="match status" value="1"/>
</dbReference>
<gene>
    <name evidence="5" type="ORF">BT1A1_0783</name>
</gene>
<dbReference type="SUPFAM" id="SSF55073">
    <property type="entry name" value="Nucleotide cyclase"/>
    <property type="match status" value="1"/>
</dbReference>
<dbReference type="InterPro" id="IPR000160">
    <property type="entry name" value="GGDEF_dom"/>
</dbReference>
<evidence type="ECO:0000259" key="3">
    <source>
        <dbReference type="PROSITE" id="PS50883"/>
    </source>
</evidence>
<reference evidence="5 6" key="1">
    <citation type="submission" date="2014-07" db="EMBL/GenBank/DDBJ databases">
        <authorList>
            <person name="Wibberg Daniel"/>
        </authorList>
    </citation>
    <scope>NUCLEOTIDE SEQUENCE [LARGE SCALE GENOMIC DNA]</scope>
</reference>
<dbReference type="InterPro" id="IPR000014">
    <property type="entry name" value="PAS"/>
</dbReference>
<evidence type="ECO:0000259" key="4">
    <source>
        <dbReference type="PROSITE" id="PS50887"/>
    </source>
</evidence>
<feature type="transmembrane region" description="Helical" evidence="1">
    <location>
        <begin position="210"/>
        <end position="231"/>
    </location>
</feature>
<dbReference type="InterPro" id="IPR035919">
    <property type="entry name" value="EAL_sf"/>
</dbReference>
<proteinExistence type="predicted"/>
<keyword evidence="1" id="KW-1133">Transmembrane helix</keyword>
<dbReference type="NCBIfam" id="TIGR00254">
    <property type="entry name" value="GGDEF"/>
    <property type="match status" value="1"/>
</dbReference>
<dbReference type="Pfam" id="PF00990">
    <property type="entry name" value="GGDEF"/>
    <property type="match status" value="1"/>
</dbReference>
<dbReference type="CDD" id="cd01949">
    <property type="entry name" value="GGDEF"/>
    <property type="match status" value="1"/>
</dbReference>
<accession>A0A090KPP2</accession>
<protein>
    <submittedName>
        <fullName evidence="5">PAS/PAC sensor-containing diguanylate cyclase/phosphodiesterase</fullName>
    </submittedName>
</protein>
<dbReference type="InterPro" id="IPR029787">
    <property type="entry name" value="Nucleotide_cyclase"/>
</dbReference>
<feature type="transmembrane region" description="Helical" evidence="1">
    <location>
        <begin position="144"/>
        <end position="163"/>
    </location>
</feature>
<dbReference type="Pfam" id="PF13426">
    <property type="entry name" value="PAS_9"/>
    <property type="match status" value="1"/>
</dbReference>
<dbReference type="Gene3D" id="3.20.20.450">
    <property type="entry name" value="EAL domain"/>
    <property type="match status" value="1"/>
</dbReference>
<dbReference type="PROSITE" id="PS50883">
    <property type="entry name" value="EAL"/>
    <property type="match status" value="1"/>
</dbReference>
<dbReference type="PANTHER" id="PTHR44757:SF2">
    <property type="entry name" value="BIOFILM ARCHITECTURE MAINTENANCE PROTEIN MBAA"/>
    <property type="match status" value="1"/>
</dbReference>
<evidence type="ECO:0000259" key="2">
    <source>
        <dbReference type="PROSITE" id="PS50112"/>
    </source>
</evidence>
<dbReference type="Gene3D" id="3.30.70.270">
    <property type="match status" value="1"/>
</dbReference>
<feature type="domain" description="EAL" evidence="3">
    <location>
        <begin position="578"/>
        <end position="832"/>
    </location>
</feature>
<feature type="transmembrane region" description="Helical" evidence="1">
    <location>
        <begin position="113"/>
        <end position="132"/>
    </location>
</feature>
<dbReference type="PROSITE" id="PS50112">
    <property type="entry name" value="PAS"/>
    <property type="match status" value="1"/>
</dbReference>
<dbReference type="SMART" id="SM00091">
    <property type="entry name" value="PAS"/>
    <property type="match status" value="1"/>
</dbReference>
<name>A0A090KPP2_9BACI</name>
<feature type="transmembrane region" description="Helical" evidence="1">
    <location>
        <begin position="12"/>
        <end position="28"/>
    </location>
</feature>
<evidence type="ECO:0000313" key="6">
    <source>
        <dbReference type="Proteomes" id="UP000040576"/>
    </source>
</evidence>
<dbReference type="InterPro" id="IPR033425">
    <property type="entry name" value="MASE3"/>
</dbReference>
<feature type="transmembrane region" description="Helical" evidence="1">
    <location>
        <begin position="40"/>
        <end position="66"/>
    </location>
</feature>
<dbReference type="SUPFAM" id="SSF55785">
    <property type="entry name" value="PYP-like sensor domain (PAS domain)"/>
    <property type="match status" value="1"/>
</dbReference>
<dbReference type="Proteomes" id="UP000040576">
    <property type="component" value="Unassembled WGS sequence"/>
</dbReference>
<dbReference type="SUPFAM" id="SSF141868">
    <property type="entry name" value="EAL domain-like"/>
    <property type="match status" value="1"/>
</dbReference>
<sequence length="832" mass="95868">MKLIRNEKKNLLILSGGIIFYLIILILLKENPILFNYTDFLFMHIVLELASIIISASIAIQSWIVFSYKQYQDRLLYFSGFTLIAVFDLFHLLTYNGMPGSMVIDSSANNATWFWILARFTQAIFMVYILHAKVKTVSFAKKRVYFLNTLLTIIVILITFSYLQNKLPVLVIEGQGTTTLKNFLEYVISFLLFISMIKLAIIYKKFRKTVTLHFIVAVTFLLLSELIFTLYKSVYDSLNLLGHVYKVLGFLFFMRVLYLSTVKDPFEKLIYIRRKLEMNEKRLKTITASLGEGVFVINQHRQLTFINREGERLLGYQSHELLGKEIHSLIHGSKSGDILHVSECPICKGVESKETIRIDEDIFIHKSGRTFPVSYVATPLIENNTVLGSVVVFQDISKQQEYLNRIKHQAYHHILTDLPNRLYFLEKLDEKIIKSDFNSEFALILLDIDDFKNINDSYGHKIGDIVLIEVARKLRSLYHHAFIAHMSSDEFAILMGGNKDEIKEQAENLINHLHTSIPIEHNEVFLSISIGICLFPYDGVDSEKLIQMADISLTEAKRLGKNQYVFYNDDLEYRRVRKNWIEHHLNNALFNNEITVHYQPIVNPKTKVITGLEALARWYHPKEGAISPQEFIDVAESNGLIIPIGTYIVQIACQDLAELNKRGFENLFVSINLSLKQLKHPDFIPTVDQILQTYGLNAKQIQFEITETVTLQEDSDLIKTIGELKNKQFRIAIDDFGKGFSSIGYLKHISVDTLKIDKSYVFHVLSDEKIAKLTNAIIIMGQLLHLDIVVEGVETKEHLAFINRFSNILAQGYYFSRPLPLEEFIESSINRN</sequence>
<dbReference type="AlphaFoldDB" id="A0A090KPP2"/>
<feature type="transmembrane region" description="Helical" evidence="1">
    <location>
        <begin position="183"/>
        <end position="203"/>
    </location>
</feature>
<feature type="domain" description="GGDEF" evidence="4">
    <location>
        <begin position="439"/>
        <end position="569"/>
    </location>
</feature>
<keyword evidence="1" id="KW-0472">Membrane</keyword>
<dbReference type="InterPro" id="IPR043128">
    <property type="entry name" value="Rev_trsase/Diguanyl_cyclase"/>
</dbReference>
<dbReference type="InterPro" id="IPR001633">
    <property type="entry name" value="EAL_dom"/>
</dbReference>
<keyword evidence="6" id="KW-1185">Reference proteome</keyword>
<organism evidence="5 6">
    <name type="scientific">Caldibacillus thermoamylovorans</name>
    <dbReference type="NCBI Taxonomy" id="35841"/>
    <lineage>
        <taxon>Bacteria</taxon>
        <taxon>Bacillati</taxon>
        <taxon>Bacillota</taxon>
        <taxon>Bacilli</taxon>
        <taxon>Bacillales</taxon>
        <taxon>Bacillaceae</taxon>
        <taxon>Caldibacillus</taxon>
    </lineage>
</organism>
<dbReference type="NCBIfam" id="TIGR00229">
    <property type="entry name" value="sensory_box"/>
    <property type="match status" value="1"/>
</dbReference>
<dbReference type="Gene3D" id="3.30.450.20">
    <property type="entry name" value="PAS domain"/>
    <property type="match status" value="1"/>
</dbReference>
<evidence type="ECO:0000256" key="1">
    <source>
        <dbReference type="SAM" id="Phobius"/>
    </source>
</evidence>
<keyword evidence="1" id="KW-0812">Transmembrane</keyword>
<dbReference type="Pfam" id="PF00563">
    <property type="entry name" value="EAL"/>
    <property type="match status" value="1"/>
</dbReference>
<dbReference type="Pfam" id="PF17159">
    <property type="entry name" value="MASE3"/>
    <property type="match status" value="1"/>
</dbReference>
<dbReference type="RefSeq" id="WP_034768323.1">
    <property type="nucleotide sequence ID" value="NZ_CCRF01000028.1"/>
</dbReference>
<dbReference type="InterPro" id="IPR035965">
    <property type="entry name" value="PAS-like_dom_sf"/>
</dbReference>
<dbReference type="EMBL" id="CCRF01000028">
    <property type="protein sequence ID" value="CEE00634.1"/>
    <property type="molecule type" value="Genomic_DNA"/>
</dbReference>
<dbReference type="PROSITE" id="PS50887">
    <property type="entry name" value="GGDEF"/>
    <property type="match status" value="1"/>
</dbReference>
<feature type="domain" description="PAS" evidence="2">
    <location>
        <begin position="279"/>
        <end position="331"/>
    </location>
</feature>
<feature type="transmembrane region" description="Helical" evidence="1">
    <location>
        <begin position="75"/>
        <end position="93"/>
    </location>
</feature>
<dbReference type="SMART" id="SM00267">
    <property type="entry name" value="GGDEF"/>
    <property type="match status" value="1"/>
</dbReference>
<dbReference type="InterPro" id="IPR052155">
    <property type="entry name" value="Biofilm_reg_signaling"/>
</dbReference>